<reference evidence="4 5" key="1">
    <citation type="journal article" date="2022" name="Nat. Plants">
        <title>Genomes of leafy and leafless Platanthera orchids illuminate the evolution of mycoheterotrophy.</title>
        <authorList>
            <person name="Li M.H."/>
            <person name="Liu K.W."/>
            <person name="Li Z."/>
            <person name="Lu H.C."/>
            <person name="Ye Q.L."/>
            <person name="Zhang D."/>
            <person name="Wang J.Y."/>
            <person name="Li Y.F."/>
            <person name="Zhong Z.M."/>
            <person name="Liu X."/>
            <person name="Yu X."/>
            <person name="Liu D.K."/>
            <person name="Tu X.D."/>
            <person name="Liu B."/>
            <person name="Hao Y."/>
            <person name="Liao X.Y."/>
            <person name="Jiang Y.T."/>
            <person name="Sun W.H."/>
            <person name="Chen J."/>
            <person name="Chen Y.Q."/>
            <person name="Ai Y."/>
            <person name="Zhai J.W."/>
            <person name="Wu S.S."/>
            <person name="Zhou Z."/>
            <person name="Hsiao Y.Y."/>
            <person name="Wu W.L."/>
            <person name="Chen Y.Y."/>
            <person name="Lin Y.F."/>
            <person name="Hsu J.L."/>
            <person name="Li C.Y."/>
            <person name="Wang Z.W."/>
            <person name="Zhao X."/>
            <person name="Zhong W.Y."/>
            <person name="Ma X.K."/>
            <person name="Ma L."/>
            <person name="Huang J."/>
            <person name="Chen G.Z."/>
            <person name="Huang M.Z."/>
            <person name="Huang L."/>
            <person name="Peng D.H."/>
            <person name="Luo Y.B."/>
            <person name="Zou S.Q."/>
            <person name="Chen S.P."/>
            <person name="Lan S."/>
            <person name="Tsai W.C."/>
            <person name="Van de Peer Y."/>
            <person name="Liu Z.J."/>
        </authorList>
    </citation>
    <scope>NUCLEOTIDE SEQUENCE [LARGE SCALE GENOMIC DNA]</scope>
    <source>
        <strain evidence="4">Lor288</strain>
    </source>
</reference>
<organism evidence="4 5">
    <name type="scientific">Platanthera guangdongensis</name>
    <dbReference type="NCBI Taxonomy" id="2320717"/>
    <lineage>
        <taxon>Eukaryota</taxon>
        <taxon>Viridiplantae</taxon>
        <taxon>Streptophyta</taxon>
        <taxon>Embryophyta</taxon>
        <taxon>Tracheophyta</taxon>
        <taxon>Spermatophyta</taxon>
        <taxon>Magnoliopsida</taxon>
        <taxon>Liliopsida</taxon>
        <taxon>Asparagales</taxon>
        <taxon>Orchidaceae</taxon>
        <taxon>Orchidoideae</taxon>
        <taxon>Orchideae</taxon>
        <taxon>Orchidinae</taxon>
        <taxon>Platanthera</taxon>
    </lineage>
</organism>
<keyword evidence="1" id="KW-0812">Transmembrane</keyword>
<keyword evidence="1" id="KW-1133">Transmembrane helix</keyword>
<proteinExistence type="predicted"/>
<feature type="transmembrane region" description="Helical" evidence="1">
    <location>
        <begin position="62"/>
        <end position="82"/>
    </location>
</feature>
<dbReference type="SMART" id="SM00385">
    <property type="entry name" value="CYCLIN"/>
    <property type="match status" value="1"/>
</dbReference>
<dbReference type="InterPro" id="IPR004367">
    <property type="entry name" value="Cyclin_C-dom"/>
</dbReference>
<evidence type="ECO:0000313" key="5">
    <source>
        <dbReference type="Proteomes" id="UP001412067"/>
    </source>
</evidence>
<feature type="domain" description="Cyclin-like" evidence="2">
    <location>
        <begin position="67"/>
        <end position="162"/>
    </location>
</feature>
<evidence type="ECO:0000259" key="3">
    <source>
        <dbReference type="SMART" id="SM01332"/>
    </source>
</evidence>
<keyword evidence="5" id="KW-1185">Reference proteome</keyword>
<protein>
    <submittedName>
        <fullName evidence="4">Cyclin-A2-1</fullName>
    </submittedName>
</protein>
<evidence type="ECO:0000313" key="4">
    <source>
        <dbReference type="EMBL" id="KAK8970026.1"/>
    </source>
</evidence>
<evidence type="ECO:0000259" key="2">
    <source>
        <dbReference type="SMART" id="SM00385"/>
    </source>
</evidence>
<name>A0ABR2N2X6_9ASPA</name>
<evidence type="ECO:0000256" key="1">
    <source>
        <dbReference type="SAM" id="Phobius"/>
    </source>
</evidence>
<feature type="transmembrane region" description="Helical" evidence="1">
    <location>
        <begin position="109"/>
        <end position="127"/>
    </location>
</feature>
<gene>
    <name evidence="4" type="primary">CYCA2-1</name>
    <name evidence="4" type="ORF">KSP40_PGU001571</name>
</gene>
<dbReference type="InterPro" id="IPR036915">
    <property type="entry name" value="Cyclin-like_sf"/>
</dbReference>
<feature type="domain" description="Cyclin C-terminal" evidence="3">
    <location>
        <begin position="69"/>
        <end position="193"/>
    </location>
</feature>
<dbReference type="Proteomes" id="UP001412067">
    <property type="component" value="Unassembled WGS sequence"/>
</dbReference>
<dbReference type="SUPFAM" id="SSF47954">
    <property type="entry name" value="Cyclin-like"/>
    <property type="match status" value="1"/>
</dbReference>
<dbReference type="Gene3D" id="1.10.472.10">
    <property type="entry name" value="Cyclin-like"/>
    <property type="match status" value="1"/>
</dbReference>
<dbReference type="Pfam" id="PF02984">
    <property type="entry name" value="Cyclin_C"/>
    <property type="match status" value="1"/>
</dbReference>
<comment type="caution">
    <text evidence="4">The sequence shown here is derived from an EMBL/GenBank/DDBJ whole genome shotgun (WGS) entry which is preliminary data.</text>
</comment>
<keyword evidence="1" id="KW-0472">Membrane</keyword>
<dbReference type="InterPro" id="IPR013763">
    <property type="entry name" value="Cyclin-like_dom"/>
</dbReference>
<accession>A0ABR2N2X6</accession>
<sequence>MGFGHHRSWQEGVESSPPFTIVGAPSMHEGLVPGHYLFLINNVGDNTPLLLGQRSNRRISSLLLVGWYIVGFSICGHIGSSYRNYLSSVPSPTLGYIANYLAELTLVEYSFLKFLPSVIAASAVFLARWTMDQSDHPWNHTLEHYTSYKALDLQTAVLGMQDLQQNSCGSFLKAIRDKYLQEKYGRVADRVPPRLSASMF</sequence>
<dbReference type="EMBL" id="JBBWWR010000002">
    <property type="protein sequence ID" value="KAK8970026.1"/>
    <property type="molecule type" value="Genomic_DNA"/>
</dbReference>
<dbReference type="SMART" id="SM01332">
    <property type="entry name" value="Cyclin_C"/>
    <property type="match status" value="1"/>
</dbReference>